<keyword evidence="1" id="KW-0472">Membrane</keyword>
<dbReference type="Proteomes" id="UP000233551">
    <property type="component" value="Unassembled WGS sequence"/>
</dbReference>
<organism evidence="2 3">
    <name type="scientific">Punica granatum</name>
    <name type="common">Pomegranate</name>
    <dbReference type="NCBI Taxonomy" id="22663"/>
    <lineage>
        <taxon>Eukaryota</taxon>
        <taxon>Viridiplantae</taxon>
        <taxon>Streptophyta</taxon>
        <taxon>Embryophyta</taxon>
        <taxon>Tracheophyta</taxon>
        <taxon>Spermatophyta</taxon>
        <taxon>Magnoliopsida</taxon>
        <taxon>eudicotyledons</taxon>
        <taxon>Gunneridae</taxon>
        <taxon>Pentapetalae</taxon>
        <taxon>rosids</taxon>
        <taxon>malvids</taxon>
        <taxon>Myrtales</taxon>
        <taxon>Lythraceae</taxon>
        <taxon>Punica</taxon>
    </lineage>
</organism>
<protein>
    <submittedName>
        <fullName evidence="2">Uncharacterized protein</fullName>
    </submittedName>
</protein>
<keyword evidence="3" id="KW-1185">Reference proteome</keyword>
<feature type="transmembrane region" description="Helical" evidence="1">
    <location>
        <begin position="37"/>
        <end position="59"/>
    </location>
</feature>
<name>A0A2I0LF30_PUNGR</name>
<evidence type="ECO:0000256" key="1">
    <source>
        <dbReference type="SAM" id="Phobius"/>
    </source>
</evidence>
<dbReference type="EMBL" id="PGOL01000011">
    <property type="protein sequence ID" value="PKI79297.1"/>
    <property type="molecule type" value="Genomic_DNA"/>
</dbReference>
<evidence type="ECO:0000313" key="2">
    <source>
        <dbReference type="EMBL" id="PKI79297.1"/>
    </source>
</evidence>
<proteinExistence type="predicted"/>
<gene>
    <name evidence="2" type="ORF">CRG98_000311</name>
</gene>
<accession>A0A2I0LF30</accession>
<keyword evidence="1" id="KW-1133">Transmembrane helix</keyword>
<reference evidence="2 3" key="1">
    <citation type="submission" date="2017-11" db="EMBL/GenBank/DDBJ databases">
        <title>De-novo sequencing of pomegranate (Punica granatum L.) genome.</title>
        <authorList>
            <person name="Akparov Z."/>
            <person name="Amiraslanov A."/>
            <person name="Hajiyeva S."/>
            <person name="Abbasov M."/>
            <person name="Kaur K."/>
            <person name="Hamwieh A."/>
            <person name="Solovyev V."/>
            <person name="Salamov A."/>
            <person name="Braich B."/>
            <person name="Kosarev P."/>
            <person name="Mahmoud A."/>
            <person name="Hajiyev E."/>
            <person name="Babayeva S."/>
            <person name="Izzatullayeva V."/>
            <person name="Mammadov A."/>
            <person name="Mammadov A."/>
            <person name="Sharifova S."/>
            <person name="Ojaghi J."/>
            <person name="Eynullazada K."/>
            <person name="Bayramov B."/>
            <person name="Abdulazimova A."/>
            <person name="Shahmuradov I."/>
        </authorList>
    </citation>
    <scope>NUCLEOTIDE SEQUENCE [LARGE SCALE GENOMIC DNA]</scope>
    <source>
        <strain evidence="3">cv. AG2017</strain>
        <tissue evidence="2">Leaf</tissue>
    </source>
</reference>
<comment type="caution">
    <text evidence="2">The sequence shown here is derived from an EMBL/GenBank/DDBJ whole genome shotgun (WGS) entry which is preliminary data.</text>
</comment>
<evidence type="ECO:0000313" key="3">
    <source>
        <dbReference type="Proteomes" id="UP000233551"/>
    </source>
</evidence>
<dbReference type="AlphaFoldDB" id="A0A2I0LF30"/>
<keyword evidence="1" id="KW-0812">Transmembrane</keyword>
<sequence length="132" mass="14195">MRAPTRRNFAPLLHHFLELDLSADAPHAELSVATTPLILFVFPALFVLYPHLFFVFLAVHQNHDGRLQVPSASHAAAIKARDPVPSDSRVTAVAKAPLLKPRAHCGGSNPPLSSDVCPSSTIPHVTSILALT</sequence>